<sequence length="68" mass="6886">MPTGGDTASQAPAPAPTAPQPAPVSIEMRLTDLRKVAAEEGVKFDNNDTKAELVAKIGAGRVTARGAA</sequence>
<evidence type="ECO:0000256" key="1">
    <source>
        <dbReference type="SAM" id="MobiDB-lite"/>
    </source>
</evidence>
<keyword evidence="3" id="KW-1185">Reference proteome</keyword>
<dbReference type="Proteomes" id="UP000464468">
    <property type="component" value="Chromosome"/>
</dbReference>
<feature type="region of interest" description="Disordered" evidence="1">
    <location>
        <begin position="1"/>
        <end position="23"/>
    </location>
</feature>
<dbReference type="AlphaFoldDB" id="A0A7Z2NVU4"/>
<dbReference type="KEGG" id="schy:GVO57_07420"/>
<protein>
    <submittedName>
        <fullName evidence="2">Uncharacterized protein</fullName>
    </submittedName>
</protein>
<dbReference type="EMBL" id="CP047895">
    <property type="protein sequence ID" value="QHL90695.1"/>
    <property type="molecule type" value="Genomic_DNA"/>
</dbReference>
<reference evidence="2 3" key="1">
    <citation type="submission" date="2020-01" db="EMBL/GenBank/DDBJ databases">
        <title>Sphingomonas sp. C33 whole genome sequece.</title>
        <authorList>
            <person name="Park C."/>
        </authorList>
    </citation>
    <scope>NUCLEOTIDE SEQUENCE [LARGE SCALE GENOMIC DNA]</scope>
    <source>
        <strain evidence="2 3">C33</strain>
    </source>
</reference>
<name>A0A7Z2NVU4_9SPHN</name>
<accession>A0A7Z2NVU4</accession>
<evidence type="ECO:0000313" key="3">
    <source>
        <dbReference type="Proteomes" id="UP000464468"/>
    </source>
</evidence>
<feature type="compositionally biased region" description="Pro residues" evidence="1">
    <location>
        <begin position="13"/>
        <end position="22"/>
    </location>
</feature>
<dbReference type="RefSeq" id="WP_160592622.1">
    <property type="nucleotide sequence ID" value="NZ_CP047895.1"/>
</dbReference>
<proteinExistence type="predicted"/>
<gene>
    <name evidence="2" type="ORF">GVO57_07420</name>
</gene>
<organism evidence="2 3">
    <name type="scientific">Sphingomonas changnyeongensis</name>
    <dbReference type="NCBI Taxonomy" id="2698679"/>
    <lineage>
        <taxon>Bacteria</taxon>
        <taxon>Pseudomonadati</taxon>
        <taxon>Pseudomonadota</taxon>
        <taxon>Alphaproteobacteria</taxon>
        <taxon>Sphingomonadales</taxon>
        <taxon>Sphingomonadaceae</taxon>
        <taxon>Sphingomonas</taxon>
    </lineage>
</organism>
<evidence type="ECO:0000313" key="2">
    <source>
        <dbReference type="EMBL" id="QHL90695.1"/>
    </source>
</evidence>